<evidence type="ECO:0000256" key="1">
    <source>
        <dbReference type="SAM" id="Coils"/>
    </source>
</evidence>
<protein>
    <submittedName>
        <fullName evidence="3">Uncharacterized protein</fullName>
    </submittedName>
</protein>
<gene>
    <name evidence="3" type="ORF">IMW75_11755</name>
</gene>
<evidence type="ECO:0000313" key="4">
    <source>
        <dbReference type="Proteomes" id="UP000772591"/>
    </source>
</evidence>
<proteinExistence type="predicted"/>
<keyword evidence="1" id="KW-0175">Coiled coil</keyword>
<evidence type="ECO:0000313" key="3">
    <source>
        <dbReference type="EMBL" id="MBN3965949.1"/>
    </source>
</evidence>
<name>A0ABS3AI73_9PSED</name>
<evidence type="ECO:0000256" key="2">
    <source>
        <dbReference type="SAM" id="MobiDB-lite"/>
    </source>
</evidence>
<accession>A0ABS3AI73</accession>
<comment type="caution">
    <text evidence="3">The sequence shown here is derived from an EMBL/GenBank/DDBJ whole genome shotgun (WGS) entry which is preliminary data.</text>
</comment>
<sequence>MENLSNVAHGKTRGSATHLAPSQPVAPHQHLSGCALSTGNVSSVLTPIKESAPLNQTRRSDQIVVKKTQEQFNKELIDEVNRLLSQPNDLTARNMDRGFETVADAIRQLMQELLLVAEQLKEQIENVDLSNTPSTSKYFLDLKHPLHHVKQAIENLKSLESTYDKSAHRQTPGLFSRIRLT</sequence>
<dbReference type="Proteomes" id="UP000772591">
    <property type="component" value="Unassembled WGS sequence"/>
</dbReference>
<keyword evidence="4" id="KW-1185">Reference proteome</keyword>
<dbReference type="EMBL" id="JADEVO010000014">
    <property type="protein sequence ID" value="MBN3965949.1"/>
    <property type="molecule type" value="Genomic_DNA"/>
</dbReference>
<organism evidence="3 4">
    <name type="scientific">Pseudomonas gregormendelii</name>
    <dbReference type="NCBI Taxonomy" id="1628277"/>
    <lineage>
        <taxon>Bacteria</taxon>
        <taxon>Pseudomonadati</taxon>
        <taxon>Pseudomonadota</taxon>
        <taxon>Gammaproteobacteria</taxon>
        <taxon>Pseudomonadales</taxon>
        <taxon>Pseudomonadaceae</taxon>
        <taxon>Pseudomonas</taxon>
    </lineage>
</organism>
<feature type="coiled-coil region" evidence="1">
    <location>
        <begin position="103"/>
        <end position="169"/>
    </location>
</feature>
<feature type="region of interest" description="Disordered" evidence="2">
    <location>
        <begin position="1"/>
        <end position="33"/>
    </location>
</feature>
<reference evidence="3 4" key="1">
    <citation type="journal article" date="2021" name="Int. J. Syst. Evol. Microbiol.">
        <title>Pseudomonas piscium sp. nov., Pseudomonas pisciculturae sp. nov., Pseudomonas mucoides sp. nov. and Pseudomonas neuropathica sp. nov. isolated from rainbow trout.</title>
        <authorList>
            <person name="Duman M."/>
            <person name="Mulet M."/>
            <person name="Altun S."/>
            <person name="Saticioglu I.B."/>
            <person name="Gomila M."/>
            <person name="Lalucat J."/>
            <person name="Garcia-Valdes E."/>
        </authorList>
    </citation>
    <scope>NUCLEOTIDE SEQUENCE [LARGE SCALE GENOMIC DNA]</scope>
    <source>
        <strain evidence="3 4">LMG 28632</strain>
    </source>
</reference>
<dbReference type="RefSeq" id="WP_205892698.1">
    <property type="nucleotide sequence ID" value="NZ_JADEVO010000014.1"/>
</dbReference>